<keyword evidence="2" id="KW-1185">Reference proteome</keyword>
<name>A0A5N0E7R7_9NOCA</name>
<accession>A0A5N0E7R7</accession>
<comment type="caution">
    <text evidence="1">The sequence shown here is derived from an EMBL/GenBank/DDBJ whole genome shotgun (WGS) entry which is preliminary data.</text>
</comment>
<organism evidence="1 2">
    <name type="scientific">Nocardia colli</name>
    <dbReference type="NCBI Taxonomy" id="2545717"/>
    <lineage>
        <taxon>Bacteria</taxon>
        <taxon>Bacillati</taxon>
        <taxon>Actinomycetota</taxon>
        <taxon>Actinomycetes</taxon>
        <taxon>Mycobacteriales</taxon>
        <taxon>Nocardiaceae</taxon>
        <taxon>Nocardia</taxon>
    </lineage>
</organism>
<dbReference type="Proteomes" id="UP000323876">
    <property type="component" value="Unassembled WGS sequence"/>
</dbReference>
<reference evidence="1 2" key="1">
    <citation type="submission" date="2019-09" db="EMBL/GenBank/DDBJ databases">
        <authorList>
            <person name="Wang X."/>
        </authorList>
    </citation>
    <scope>NUCLEOTIDE SEQUENCE [LARGE SCALE GENOMIC DNA]</scope>
    <source>
        <strain evidence="1 2">CICC 11023</strain>
    </source>
</reference>
<evidence type="ECO:0000313" key="1">
    <source>
        <dbReference type="EMBL" id="KAA8884195.1"/>
    </source>
</evidence>
<evidence type="ECO:0000313" key="2">
    <source>
        <dbReference type="Proteomes" id="UP000323876"/>
    </source>
</evidence>
<protein>
    <submittedName>
        <fullName evidence="1">Uncharacterized protein</fullName>
    </submittedName>
</protein>
<sequence length="89" mass="8945">MNIRVEVERIVLHDLPVSQADRRRLSAAIEAAITARLAAGAARWDPAAMAVPVVAAPPIILSGNGIGALADGIATAATQAIGQSGGGRP</sequence>
<dbReference type="AlphaFoldDB" id="A0A5N0E7R7"/>
<dbReference type="EMBL" id="VXLC01000022">
    <property type="protein sequence ID" value="KAA8884195.1"/>
    <property type="molecule type" value="Genomic_DNA"/>
</dbReference>
<proteinExistence type="predicted"/>
<gene>
    <name evidence="1" type="ORF">F3087_35170</name>
</gene>
<dbReference type="RefSeq" id="WP_150406447.1">
    <property type="nucleotide sequence ID" value="NZ_VXLC01000022.1"/>
</dbReference>